<keyword evidence="5" id="KW-1185">Reference proteome</keyword>
<reference evidence="5" key="1">
    <citation type="journal article" date="2019" name="Int. J. Syst. Evol. Microbiol.">
        <title>The Global Catalogue of Microorganisms (GCM) 10K type strain sequencing project: providing services to taxonomists for standard genome sequencing and annotation.</title>
        <authorList>
            <consortium name="The Broad Institute Genomics Platform"/>
            <consortium name="The Broad Institute Genome Sequencing Center for Infectious Disease"/>
            <person name="Wu L."/>
            <person name="Ma J."/>
        </authorList>
    </citation>
    <scope>NUCLEOTIDE SEQUENCE [LARGE SCALE GENOMIC DNA]</scope>
    <source>
        <strain evidence="5">CCUG 53762</strain>
    </source>
</reference>
<evidence type="ECO:0000259" key="3">
    <source>
        <dbReference type="Pfam" id="PF25967"/>
    </source>
</evidence>
<comment type="caution">
    <text evidence="4">The sequence shown here is derived from an EMBL/GenBank/DDBJ whole genome shotgun (WGS) entry which is preliminary data.</text>
</comment>
<sequence length="346" mass="37243">MKTKYLLLSMGILFIACGRKAEKSTSLGNDEPVPVKVMDIAEEAAQQVIAVSGFFTTDNETLLAFKNGGVIDQVLVKEGDRVKRGQLLASLIPTEVDAGFTQAKLGEEKAARDYARAKQLYKDSVATLEQLQNAETALRIAKEQLRAAHFNKDQNYLRASSEGFILKKLANNGQVVGPGTPILQVNSTSGNNWLLKVGASDKQWTAINIGDKARIKAEALADELEASVFKKSEGVDPASGTFTVYLKLNAAGQSKIASGLFANAVIYPQSTSRSWSVPFDALMDGDGGKAFVFITQDGKTAHKIPVRVKEIQSNRVLIDSGLESTKSIIISGSAYLTDGTPITIKK</sequence>
<dbReference type="Pfam" id="PF25967">
    <property type="entry name" value="RND-MFP_C"/>
    <property type="match status" value="1"/>
</dbReference>
<dbReference type="Gene3D" id="1.10.287.470">
    <property type="entry name" value="Helix hairpin bin"/>
    <property type="match status" value="1"/>
</dbReference>
<feature type="domain" description="Multidrug resistance protein MdtA-like C-terminal permuted SH3" evidence="3">
    <location>
        <begin position="277"/>
        <end position="332"/>
    </location>
</feature>
<dbReference type="Proteomes" id="UP001597118">
    <property type="component" value="Unassembled WGS sequence"/>
</dbReference>
<dbReference type="NCBIfam" id="TIGR01730">
    <property type="entry name" value="RND_mfp"/>
    <property type="match status" value="1"/>
</dbReference>
<comment type="similarity">
    <text evidence="1">Belongs to the membrane fusion protein (MFP) (TC 8.A.1) family.</text>
</comment>
<dbReference type="Gene3D" id="2.40.30.170">
    <property type="match status" value="1"/>
</dbReference>
<dbReference type="Gene3D" id="2.40.420.20">
    <property type="match status" value="1"/>
</dbReference>
<evidence type="ECO:0000256" key="1">
    <source>
        <dbReference type="ARBA" id="ARBA00009477"/>
    </source>
</evidence>
<dbReference type="SUPFAM" id="SSF111369">
    <property type="entry name" value="HlyD-like secretion proteins"/>
    <property type="match status" value="1"/>
</dbReference>
<name>A0ABW4IEW6_9SPHI</name>
<dbReference type="PROSITE" id="PS51257">
    <property type="entry name" value="PROKAR_LIPOPROTEIN"/>
    <property type="match status" value="1"/>
</dbReference>
<dbReference type="PANTHER" id="PTHR30469:SF15">
    <property type="entry name" value="HLYD FAMILY OF SECRETION PROTEINS"/>
    <property type="match status" value="1"/>
</dbReference>
<dbReference type="PANTHER" id="PTHR30469">
    <property type="entry name" value="MULTIDRUG RESISTANCE PROTEIN MDTA"/>
    <property type="match status" value="1"/>
</dbReference>
<protein>
    <submittedName>
        <fullName evidence="4">Efflux RND transporter periplasmic adaptor subunit</fullName>
    </submittedName>
</protein>
<proteinExistence type="inferred from homology"/>
<evidence type="ECO:0000256" key="2">
    <source>
        <dbReference type="SAM" id="Coils"/>
    </source>
</evidence>
<keyword evidence="2" id="KW-0175">Coiled coil</keyword>
<dbReference type="Gene3D" id="2.40.50.100">
    <property type="match status" value="1"/>
</dbReference>
<gene>
    <name evidence="4" type="ORF">ACFSAH_11560</name>
</gene>
<dbReference type="EMBL" id="JBHUDG010000017">
    <property type="protein sequence ID" value="MFD1630519.1"/>
    <property type="molecule type" value="Genomic_DNA"/>
</dbReference>
<dbReference type="InterPro" id="IPR058627">
    <property type="entry name" value="MdtA-like_C"/>
</dbReference>
<accession>A0ABW4IEW6</accession>
<organism evidence="4 5">
    <name type="scientific">Pseudopedobacter beijingensis</name>
    <dbReference type="NCBI Taxonomy" id="1207056"/>
    <lineage>
        <taxon>Bacteria</taxon>
        <taxon>Pseudomonadati</taxon>
        <taxon>Bacteroidota</taxon>
        <taxon>Sphingobacteriia</taxon>
        <taxon>Sphingobacteriales</taxon>
        <taxon>Sphingobacteriaceae</taxon>
        <taxon>Pseudopedobacter</taxon>
    </lineage>
</organism>
<feature type="coiled-coil region" evidence="2">
    <location>
        <begin position="114"/>
        <end position="148"/>
    </location>
</feature>
<dbReference type="RefSeq" id="WP_379662896.1">
    <property type="nucleotide sequence ID" value="NZ_JBHUDG010000017.1"/>
</dbReference>
<evidence type="ECO:0000313" key="5">
    <source>
        <dbReference type="Proteomes" id="UP001597118"/>
    </source>
</evidence>
<dbReference type="InterPro" id="IPR006143">
    <property type="entry name" value="RND_pump_MFP"/>
</dbReference>
<evidence type="ECO:0000313" key="4">
    <source>
        <dbReference type="EMBL" id="MFD1630519.1"/>
    </source>
</evidence>